<dbReference type="VEuPathDB" id="AmoebaDB:DDB_G0273705"/>
<reference evidence="2 4" key="2">
    <citation type="journal article" date="2005" name="Nature">
        <title>The genome of the social amoeba Dictyostelium discoideum.</title>
        <authorList>
            <consortium name="The Dictyostelium discoideum Sequencing Consortium"/>
            <person name="Eichinger L."/>
            <person name="Pachebat J.A."/>
            <person name="Glockner G."/>
            <person name="Rajandream M.A."/>
            <person name="Sucgang R."/>
            <person name="Berriman M."/>
            <person name="Song J."/>
            <person name="Olsen R."/>
            <person name="Szafranski K."/>
            <person name="Xu Q."/>
            <person name="Tunggal B."/>
            <person name="Kummerfeld S."/>
            <person name="Madera M."/>
            <person name="Konfortov B.A."/>
            <person name="Rivero F."/>
            <person name="Bankier A.T."/>
            <person name="Lehmann R."/>
            <person name="Hamlin N."/>
            <person name="Davies R."/>
            <person name="Gaudet P."/>
            <person name="Fey P."/>
            <person name="Pilcher K."/>
            <person name="Chen G."/>
            <person name="Saunders D."/>
            <person name="Sodergren E."/>
            <person name="Davis P."/>
            <person name="Kerhornou A."/>
            <person name="Nie X."/>
            <person name="Hall N."/>
            <person name="Anjard C."/>
            <person name="Hemphill L."/>
            <person name="Bason N."/>
            <person name="Farbrother P."/>
            <person name="Desany B."/>
            <person name="Just E."/>
            <person name="Morio T."/>
            <person name="Rost R."/>
            <person name="Churcher C."/>
            <person name="Cooper J."/>
            <person name="Haydock S."/>
            <person name="van Driessche N."/>
            <person name="Cronin A."/>
            <person name="Goodhead I."/>
            <person name="Muzny D."/>
            <person name="Mourier T."/>
            <person name="Pain A."/>
            <person name="Lu M."/>
            <person name="Harper D."/>
            <person name="Lindsay R."/>
            <person name="Hauser H."/>
            <person name="James K."/>
            <person name="Quiles M."/>
            <person name="Madan Babu M."/>
            <person name="Saito T."/>
            <person name="Buchrieser C."/>
            <person name="Wardroper A."/>
            <person name="Felder M."/>
            <person name="Thangavelu M."/>
            <person name="Johnson D."/>
            <person name="Knights A."/>
            <person name="Loulseged H."/>
            <person name="Mungall K."/>
            <person name="Oliver K."/>
            <person name="Price C."/>
            <person name="Quail M.A."/>
            <person name="Urushihara H."/>
            <person name="Hernandez J."/>
            <person name="Rabbinowitsch E."/>
            <person name="Steffen D."/>
            <person name="Sanders M."/>
            <person name="Ma J."/>
            <person name="Kohara Y."/>
            <person name="Sharp S."/>
            <person name="Simmonds M."/>
            <person name="Spiegler S."/>
            <person name="Tivey A."/>
            <person name="Sugano S."/>
            <person name="White B."/>
            <person name="Walker D."/>
            <person name="Woodward J."/>
            <person name="Winckler T."/>
            <person name="Tanaka Y."/>
            <person name="Shaulsky G."/>
            <person name="Schleicher M."/>
            <person name="Weinstock G."/>
            <person name="Rosenthal A."/>
            <person name="Cox E.C."/>
            <person name="Chisholm R.L."/>
            <person name="Gibbs R."/>
            <person name="Loomis W.F."/>
            <person name="Platzer M."/>
            <person name="Kay R.R."/>
            <person name="Williams J."/>
            <person name="Dear P.H."/>
            <person name="Noegel A.A."/>
            <person name="Barrell B."/>
            <person name="Kuspa A."/>
        </authorList>
    </citation>
    <scope>NUCLEOTIDE SEQUENCE [LARGE SCALE GENOMIC DNA]</scope>
    <source>
        <strain evidence="2 4">AX4</strain>
    </source>
</reference>
<organism evidence="2 4">
    <name type="scientific">Dictyostelium discoideum</name>
    <name type="common">Social amoeba</name>
    <dbReference type="NCBI Taxonomy" id="44689"/>
    <lineage>
        <taxon>Eukaryota</taxon>
        <taxon>Amoebozoa</taxon>
        <taxon>Evosea</taxon>
        <taxon>Eumycetozoa</taxon>
        <taxon>Dictyostelia</taxon>
        <taxon>Dictyosteliales</taxon>
        <taxon>Dictyosteliaceae</taxon>
        <taxon>Dictyostelium</taxon>
    </lineage>
</organism>
<dbReference type="RefSeq" id="XP_644469.1">
    <property type="nucleotide sequence ID" value="XM_639377.1"/>
</dbReference>
<accession>Q86JS5</accession>
<proteinExistence type="predicted"/>
<feature type="chain" id="PRO_5011424135" evidence="1">
    <location>
        <begin position="20"/>
        <end position="197"/>
    </location>
</feature>
<evidence type="ECO:0000256" key="1">
    <source>
        <dbReference type="SAM" id="SignalP"/>
    </source>
</evidence>
<evidence type="ECO:0000313" key="3">
    <source>
        <dbReference type="EMBL" id="EAL70826.1"/>
    </source>
</evidence>
<dbReference type="Proteomes" id="UP000002195">
    <property type="component" value="Unassembled WGS sequence"/>
</dbReference>
<reference evidence="2 4" key="1">
    <citation type="journal article" date="2002" name="Nature">
        <title>Sequence and analysis of chromosome 2 of Dictyostelium discoideum.</title>
        <authorList>
            <consortium name="Dictyostelium Genome Sequencing Consortium"/>
            <person name="Glockner G."/>
            <person name="Eichinger L."/>
            <person name="Szafranski K."/>
            <person name="Pachebat J.A."/>
            <person name="Bankier A.T."/>
            <person name="Dear P.H."/>
            <person name="Lehmann R."/>
            <person name="Baumgart C."/>
            <person name="Parra G."/>
            <person name="Abril J.F."/>
            <person name="Guigo R."/>
            <person name="Kumpf K."/>
            <person name="Tunggal B."/>
            <person name="Cox E."/>
            <person name="Quail M.A."/>
            <person name="Platzer M."/>
            <person name="Rosenthal A."/>
            <person name="Noegel A.A."/>
        </authorList>
    </citation>
    <scope>NUCLEOTIDE SEQUENCE [LARGE SCALE GENOMIC DNA]</scope>
    <source>
        <strain evidence="2 4">AX4</strain>
    </source>
</reference>
<evidence type="ECO:0000313" key="4">
    <source>
        <dbReference type="Proteomes" id="UP000002195"/>
    </source>
</evidence>
<dbReference type="Pfam" id="PF11912">
    <property type="entry name" value="CfaA_B_C"/>
    <property type="match status" value="1"/>
</dbReference>
<gene>
    <name evidence="3" type="ORF">DDB_G0273217</name>
    <name evidence="2" type="ORF">DDB_G0273705</name>
</gene>
<dbReference type="KEGG" id="ddi:DDB_G0273217"/>
<dbReference type="GeneID" id="8619094"/>
<keyword evidence="4" id="KW-1185">Reference proteome</keyword>
<sequence>MKFFILIFICLMVTTYVFGFKYTKIEVHNLYDDNCSLQPYEIVYQLNGWCVDGNTNIECNEDGTVITQNVFGTNSGCKGAKTGNITNASGTCAFENVVYSCVDDFEIPENTLVSVVTNGKCENDPSWKDDIGLIGYEYLNQCIQNYKGAFELTCNSSIPYKNIYNSTSVCNTVPTGYGWFSPNECSKNDPTFYYCNV</sequence>
<comment type="caution">
    <text evidence="2">The sequence shown here is derived from an EMBL/GenBank/DDBJ whole genome shotgun (WGS) entry which is preliminary data.</text>
</comment>
<name>Q557A0_DICDI</name>
<dbReference type="dictyBase" id="DDB_G0273705"/>
<evidence type="ECO:0000313" key="2">
    <source>
        <dbReference type="EMBL" id="EAL70543.1"/>
    </source>
</evidence>
<dbReference type="AlphaFoldDB" id="Q557A0"/>
<dbReference type="EMBL" id="AAFI02000009">
    <property type="protein sequence ID" value="EAL70826.1"/>
    <property type="molecule type" value="Genomic_DNA"/>
</dbReference>
<dbReference type="HOGENOM" id="CLU_1386426_0_0_1"/>
<dbReference type="InterPro" id="IPR021837">
    <property type="entry name" value="CfaA/B/C"/>
</dbReference>
<dbReference type="FunCoup" id="Q557A0">
    <property type="interactions" value="161"/>
</dbReference>
<dbReference type="GeneID" id="8618883"/>
<dbReference type="RefSeq" id="XP_644781.1">
    <property type="nucleotide sequence ID" value="XM_639689.1"/>
</dbReference>
<dbReference type="KEGG" id="ddi:DDB_G0273705"/>
<dbReference type="PaxDb" id="44689-DDB0168116"/>
<protein>
    <submittedName>
        <fullName evidence="2">Uncharacterized protein</fullName>
    </submittedName>
</protein>
<reference evidence="2" key="3">
    <citation type="submission" date="2009-08" db="EMBL/GenBank/DDBJ databases">
        <authorList>
            <consortium name="The Dictyostelium discoideum Sequencing Consortium"/>
            <person name="Eichinger L."/>
            <person name="Pachebat J.A."/>
            <person name="Gloeckner G."/>
            <person name="Rajandream M.-A."/>
            <person name="Sucgang R."/>
            <person name="Song J."/>
            <person name="Cox E.C."/>
            <person name="Tunggal B."/>
            <person name="Szafranski K."/>
            <person name="Konfortov B.A."/>
            <person name="Farbrother P."/>
            <person name="Bankier A.T."/>
            <person name="Lehmann R."/>
            <person name="Hamlin N."/>
            <person name="Xu Q."/>
            <person name="Davies R."/>
            <person name="Gaudet P."/>
            <person name="Fey P."/>
            <person name="Pilcher K."/>
            <person name="Chen G."/>
            <person name="Saunders D."/>
            <person name="Sodergren E."/>
            <person name="Davis P."/>
            <person name="Nie X."/>
            <person name="Kerhornou A."/>
            <person name="Hemphill L."/>
            <person name="Bason N."/>
            <person name="Berriman M."/>
            <person name="Desany B."/>
            <person name="Churcher C."/>
            <person name="Cooper J."/>
            <person name="van Driessche N."/>
            <person name="Cronin A."/>
            <person name="Goodhead I."/>
            <person name="Muzny D."/>
            <person name="Hall N."/>
            <person name="Harper D."/>
            <person name="Lindsay R."/>
            <person name="Hauser H."/>
            <person name="James K."/>
            <person name="Quiles M."/>
            <person name="Buchrieser C."/>
            <person name="Wardroper A."/>
            <person name="Thangavelu M."/>
            <person name="Johnson D."/>
            <person name="Knights A."/>
            <person name="Loulseged H."/>
            <person name="Mungall K."/>
            <person name="Price C."/>
            <person name="Ma J."/>
            <person name="Quail M."/>
            <person name="Hernandez J."/>
            <person name="Rabbinowitsch E."/>
            <person name="Steffen D."/>
            <person name="Sanders M."/>
            <person name="Weinstock G."/>
            <person name="Sharp S."/>
            <person name="Just E."/>
            <person name="Shaulsky G."/>
            <person name="Simmonds M."/>
            <person name="Tivey A."/>
            <person name="White B."/>
            <person name="Walker D."/>
            <person name="Woodward J."/>
            <person name="Winckler T."/>
            <person name="Schleicher M."/>
            <person name="Rosenthal A."/>
            <person name="Rivero F."/>
            <person name="Chisholm R.L."/>
            <person name="Gibbs R."/>
            <person name="Loomis W.F."/>
            <person name="Platzer M."/>
            <person name="Kay R.R."/>
            <person name="Williams J."/>
            <person name="Dear P.H."/>
            <person name="Noegel A.A."/>
            <person name="Barrell B."/>
            <person name="Kuspa A."/>
        </authorList>
    </citation>
    <scope>NUCLEOTIDE SEQUENCE</scope>
    <source>
        <strain evidence="2">AX4</strain>
    </source>
</reference>
<dbReference type="dictyBase" id="DDB_G0273217"/>
<keyword evidence="1" id="KW-0732">Signal</keyword>
<dbReference type="STRING" id="44689.Q557A0"/>
<feature type="signal peptide" evidence="1">
    <location>
        <begin position="1"/>
        <end position="19"/>
    </location>
</feature>
<accession>Q557A0</accession>
<dbReference type="EMBL" id="AAFI02000011">
    <property type="protein sequence ID" value="EAL70543.1"/>
    <property type="molecule type" value="Genomic_DNA"/>
</dbReference>